<dbReference type="SUPFAM" id="SSF55781">
    <property type="entry name" value="GAF domain-like"/>
    <property type="match status" value="2"/>
</dbReference>
<evidence type="ECO:0000313" key="11">
    <source>
        <dbReference type="Proteomes" id="UP000051269"/>
    </source>
</evidence>
<dbReference type="SMART" id="SM00388">
    <property type="entry name" value="HisKA"/>
    <property type="match status" value="1"/>
</dbReference>
<keyword evidence="4" id="KW-0808">Transferase</keyword>
<dbReference type="EMBL" id="LIBO01000122">
    <property type="protein sequence ID" value="KRO62154.1"/>
    <property type="molecule type" value="Genomic_DNA"/>
</dbReference>
<dbReference type="AlphaFoldDB" id="A0A0R2RPW0"/>
<dbReference type="Pfam" id="PF02518">
    <property type="entry name" value="HATPase_c"/>
    <property type="match status" value="1"/>
</dbReference>
<keyword evidence="5" id="KW-0547">Nucleotide-binding</keyword>
<dbReference type="SUPFAM" id="SSF55874">
    <property type="entry name" value="ATPase domain of HSP90 chaperone/DNA topoisomerase II/histidine kinase"/>
    <property type="match status" value="1"/>
</dbReference>
<reference evidence="10 11" key="1">
    <citation type="submission" date="2015-10" db="EMBL/GenBank/DDBJ databases">
        <title>Metagenome-Assembled Genomes uncover a global brackish microbiome.</title>
        <authorList>
            <person name="Hugerth L.W."/>
            <person name="Larsson J."/>
            <person name="Alneberg J."/>
            <person name="Lindh M.V."/>
            <person name="Legrand C."/>
            <person name="Pinhassi J."/>
            <person name="Andersson A.F."/>
        </authorList>
    </citation>
    <scope>NUCLEOTIDE SEQUENCE [LARGE SCALE GENOMIC DNA]</scope>
    <source>
        <strain evidence="10">BACL18 MAG-120507-bin52</strain>
    </source>
</reference>
<dbReference type="PANTHER" id="PTHR43065">
    <property type="entry name" value="SENSOR HISTIDINE KINASE"/>
    <property type="match status" value="1"/>
</dbReference>
<evidence type="ECO:0000256" key="3">
    <source>
        <dbReference type="ARBA" id="ARBA00022553"/>
    </source>
</evidence>
<dbReference type="InterPro" id="IPR005467">
    <property type="entry name" value="His_kinase_dom"/>
</dbReference>
<evidence type="ECO:0000259" key="9">
    <source>
        <dbReference type="PROSITE" id="PS50109"/>
    </source>
</evidence>
<evidence type="ECO:0000256" key="4">
    <source>
        <dbReference type="ARBA" id="ARBA00022679"/>
    </source>
</evidence>
<dbReference type="Pfam" id="PF00512">
    <property type="entry name" value="HisKA"/>
    <property type="match status" value="1"/>
</dbReference>
<dbReference type="InterPro" id="IPR003018">
    <property type="entry name" value="GAF"/>
</dbReference>
<organism evidence="10 11">
    <name type="scientific">Verrucomicrobia subdivision 6 bacterium BACL9 MAG-120507-bin52</name>
    <dbReference type="NCBI Taxonomy" id="1655590"/>
    <lineage>
        <taxon>Bacteria</taxon>
        <taxon>Pseudomonadati</taxon>
        <taxon>Verrucomicrobiota</taxon>
        <taxon>Verrucomicrobiia</taxon>
        <taxon>Verrucomicrobiales</taxon>
        <taxon>Verrucomicrobia subdivision 6</taxon>
    </lineage>
</organism>
<dbReference type="Gene3D" id="3.30.450.40">
    <property type="match status" value="2"/>
</dbReference>
<dbReference type="CDD" id="cd00075">
    <property type="entry name" value="HATPase"/>
    <property type="match status" value="1"/>
</dbReference>
<dbReference type="Gene3D" id="3.30.565.10">
    <property type="entry name" value="Histidine kinase-like ATPase, C-terminal domain"/>
    <property type="match status" value="1"/>
</dbReference>
<keyword evidence="8" id="KW-0902">Two-component regulatory system</keyword>
<comment type="catalytic activity">
    <reaction evidence="1">
        <text>ATP + protein L-histidine = ADP + protein N-phospho-L-histidine.</text>
        <dbReference type="EC" id="2.7.13.3"/>
    </reaction>
</comment>
<dbReference type="PANTHER" id="PTHR43065:SF10">
    <property type="entry name" value="PEROXIDE STRESS-ACTIVATED HISTIDINE KINASE MAK3"/>
    <property type="match status" value="1"/>
</dbReference>
<sequence length="556" mass="60434">MKKGKIPLGIEPIDLANPRRLVRKVLQSAQRHFRVERAALYLFNPNSGDLEIDVGIGIGAKWKGKRVALGQGVVGWVASRGEAARADLYKSAGGLGREGSEMAAPIQEGESLLGVIALGTKKKKYFEVGQEQELARLAWEARGWLGLAWKVAGTQEEGERSAALAGVGAAIGAEETSAAILERVTREAARLCGANLASLFLYDAKNDTLRLEVCEGGSKRYLKQPPLDSAETGLGYVVRRQKPWAVSQIPKSAQDPHTELMRGEGILSFLAVPLVEKEGALGLLCVGTKRVRRFSDAETRLFQGLAGLAAAALQRTKLAVRLGQTEEELRHRERLSSLGMLAAEVAHEVRNPLAVIRMLWHTAIRGLQPNLEQGRDLQLIETKLGQMNGILDRVLNLARSADPQMGEVYAKEVMEEVALLVRIKLSAAKIVLRLHFPQKEAIRIRGDRSQLEQAVLNLVLNAQEAMGGGGVLTLGAIKRKDEIVLEVEDSGKGMKKDVADRLFEPFLSGRPGGTGLGMALVRRTVEAHGGTLRIQTKPSKGTRVEMWLPAWSGTKA</sequence>
<comment type="caution">
    <text evidence="10">The sequence shown here is derived from an EMBL/GenBank/DDBJ whole genome shotgun (WGS) entry which is preliminary data.</text>
</comment>
<keyword evidence="3" id="KW-0597">Phosphoprotein</keyword>
<evidence type="ECO:0000256" key="7">
    <source>
        <dbReference type="ARBA" id="ARBA00022840"/>
    </source>
</evidence>
<evidence type="ECO:0000313" key="10">
    <source>
        <dbReference type="EMBL" id="KRO62154.1"/>
    </source>
</evidence>
<evidence type="ECO:0000256" key="1">
    <source>
        <dbReference type="ARBA" id="ARBA00000085"/>
    </source>
</evidence>
<dbReference type="PROSITE" id="PS50109">
    <property type="entry name" value="HIS_KIN"/>
    <property type="match status" value="1"/>
</dbReference>
<dbReference type="InterPro" id="IPR004358">
    <property type="entry name" value="Sig_transdc_His_kin-like_C"/>
</dbReference>
<gene>
    <name evidence="10" type="ORF">ABR82_06310</name>
</gene>
<dbReference type="Pfam" id="PF13185">
    <property type="entry name" value="GAF_2"/>
    <property type="match status" value="1"/>
</dbReference>
<dbReference type="InterPro" id="IPR029016">
    <property type="entry name" value="GAF-like_dom_sf"/>
</dbReference>
<dbReference type="GO" id="GO:0005524">
    <property type="term" value="F:ATP binding"/>
    <property type="evidence" value="ECO:0007669"/>
    <property type="project" value="UniProtKB-KW"/>
</dbReference>
<dbReference type="Pfam" id="PF01590">
    <property type="entry name" value="GAF"/>
    <property type="match status" value="1"/>
</dbReference>
<dbReference type="Gene3D" id="1.10.287.130">
    <property type="match status" value="1"/>
</dbReference>
<keyword evidence="7" id="KW-0067">ATP-binding</keyword>
<dbReference type="EC" id="2.7.13.3" evidence="2"/>
<dbReference type="InterPro" id="IPR003594">
    <property type="entry name" value="HATPase_dom"/>
</dbReference>
<dbReference type="PRINTS" id="PR00344">
    <property type="entry name" value="BCTRLSENSOR"/>
</dbReference>
<keyword evidence="6" id="KW-0418">Kinase</keyword>
<proteinExistence type="predicted"/>
<dbReference type="Proteomes" id="UP000051269">
    <property type="component" value="Unassembled WGS sequence"/>
</dbReference>
<protein>
    <recommendedName>
        <fullName evidence="2">histidine kinase</fullName>
        <ecNumber evidence="2">2.7.13.3</ecNumber>
    </recommendedName>
</protein>
<evidence type="ECO:0000256" key="2">
    <source>
        <dbReference type="ARBA" id="ARBA00012438"/>
    </source>
</evidence>
<dbReference type="InterPro" id="IPR036097">
    <property type="entry name" value="HisK_dim/P_sf"/>
</dbReference>
<dbReference type="SMART" id="SM00065">
    <property type="entry name" value="GAF"/>
    <property type="match status" value="2"/>
</dbReference>
<dbReference type="SUPFAM" id="SSF47384">
    <property type="entry name" value="Homodimeric domain of signal transducing histidine kinase"/>
    <property type="match status" value="1"/>
</dbReference>
<evidence type="ECO:0000256" key="5">
    <source>
        <dbReference type="ARBA" id="ARBA00022741"/>
    </source>
</evidence>
<dbReference type="SMART" id="SM00387">
    <property type="entry name" value="HATPase_c"/>
    <property type="match status" value="1"/>
</dbReference>
<accession>A0A0R2RPW0</accession>
<evidence type="ECO:0000256" key="6">
    <source>
        <dbReference type="ARBA" id="ARBA00022777"/>
    </source>
</evidence>
<dbReference type="CDD" id="cd00082">
    <property type="entry name" value="HisKA"/>
    <property type="match status" value="1"/>
</dbReference>
<dbReference type="InterPro" id="IPR036890">
    <property type="entry name" value="HATPase_C_sf"/>
</dbReference>
<dbReference type="GO" id="GO:0000155">
    <property type="term" value="F:phosphorelay sensor kinase activity"/>
    <property type="evidence" value="ECO:0007669"/>
    <property type="project" value="InterPro"/>
</dbReference>
<feature type="domain" description="Histidine kinase" evidence="9">
    <location>
        <begin position="344"/>
        <end position="552"/>
    </location>
</feature>
<dbReference type="InterPro" id="IPR003661">
    <property type="entry name" value="HisK_dim/P_dom"/>
</dbReference>
<name>A0A0R2RPW0_9BACT</name>
<evidence type="ECO:0000256" key="8">
    <source>
        <dbReference type="ARBA" id="ARBA00023012"/>
    </source>
</evidence>